<dbReference type="GO" id="GO:0046168">
    <property type="term" value="P:glycerol-3-phosphate catabolic process"/>
    <property type="evidence" value="ECO:0007669"/>
    <property type="project" value="InterPro"/>
</dbReference>
<feature type="binding site" evidence="13">
    <location>
        <position position="106"/>
    </location>
    <ligand>
        <name>NADPH</name>
        <dbReference type="ChEBI" id="CHEBI:57783"/>
    </ligand>
</feature>
<dbReference type="SUPFAM" id="SSF48179">
    <property type="entry name" value="6-phosphogluconate dehydrogenase C-terminal domain-like"/>
    <property type="match status" value="1"/>
</dbReference>
<dbReference type="InterPro" id="IPR036291">
    <property type="entry name" value="NAD(P)-bd_dom_sf"/>
</dbReference>
<sequence>MSRQQVCVLGAGSWGTALALVLARSGQRDVWLVTRDKAQAIEIESARENSRYLPGINLPANIRVTADTALAIDSIDACVYALPCVAVDAFLPLLAQGDYPVIAACKGLHPESLIRTDEMLGGYIDKERIALLSGPSFAIEVAKGQPTAIVMAAENLSLAAAAASFFDATNFRIYLSDDVVGVAMGGALKNVIAIAAGMADGLGFGHNSVAAAVTRGLAEMARLSVACGGSTETLMGLSGLGDLVLTCTGELSRNRQFGVAIAKGKGCEAAIEEIGQVVEGVRTARAANQLAEKLNIELPLMQSIHRVLTGEIDIHDAVVELMARPERPE</sequence>
<keyword evidence="3 13" id="KW-0521">NADP</keyword>
<evidence type="ECO:0000256" key="15">
    <source>
        <dbReference type="PIRSR" id="PIRSR000114-2"/>
    </source>
</evidence>
<comment type="similarity">
    <text evidence="1 13 17">Belongs to the NAD-dependent glycerol-3-phosphate dehydrogenase family.</text>
</comment>
<feature type="binding site" evidence="13">
    <location>
        <position position="252"/>
    </location>
    <ligand>
        <name>sn-glycerol 3-phosphate</name>
        <dbReference type="ChEBI" id="CHEBI:57597"/>
    </ligand>
</feature>
<feature type="binding site" evidence="13">
    <location>
        <position position="254"/>
    </location>
    <ligand>
        <name>sn-glycerol 3-phosphate</name>
        <dbReference type="ChEBI" id="CHEBI:57597"/>
    </ligand>
</feature>
<dbReference type="UniPathway" id="UPA00940"/>
<protein>
    <recommendedName>
        <fullName evidence="11 13">Glycerol-3-phosphate dehydrogenase [NAD(P)+]</fullName>
        <ecNumber evidence="10 13">1.1.1.94</ecNumber>
    </recommendedName>
    <alternativeName>
        <fullName evidence="13">NAD(P)(+)-dependent glycerol-3-phosphate dehydrogenase</fullName>
    </alternativeName>
    <alternativeName>
        <fullName evidence="12 13">NAD(P)H-dependent dihydroxyacetone-phosphate reductase</fullName>
    </alternativeName>
</protein>
<dbReference type="PROSITE" id="PS00957">
    <property type="entry name" value="NAD_G3PDH"/>
    <property type="match status" value="1"/>
</dbReference>
<keyword evidence="13" id="KW-0963">Cytoplasm</keyword>
<dbReference type="Pfam" id="PF07479">
    <property type="entry name" value="NAD_Gly3P_dh_C"/>
    <property type="match status" value="1"/>
</dbReference>
<feature type="binding site" evidence="13">
    <location>
        <position position="134"/>
    </location>
    <ligand>
        <name>sn-glycerol 3-phosphate</name>
        <dbReference type="ChEBI" id="CHEBI:57597"/>
    </ligand>
</feature>
<dbReference type="InterPro" id="IPR008927">
    <property type="entry name" value="6-PGluconate_DH-like_C_sf"/>
</dbReference>
<feature type="binding site" evidence="13">
    <location>
        <position position="136"/>
    </location>
    <ligand>
        <name>sn-glycerol 3-phosphate</name>
        <dbReference type="ChEBI" id="CHEBI:57597"/>
    </ligand>
</feature>
<feature type="binding site" evidence="13">
    <location>
        <position position="253"/>
    </location>
    <ligand>
        <name>NADPH</name>
        <dbReference type="ChEBI" id="CHEBI:57783"/>
    </ligand>
</feature>
<keyword evidence="6 13" id="KW-0443">Lipid metabolism</keyword>
<evidence type="ECO:0000259" key="18">
    <source>
        <dbReference type="Pfam" id="PF01210"/>
    </source>
</evidence>
<dbReference type="Gene3D" id="1.10.1040.10">
    <property type="entry name" value="N-(1-d-carboxylethyl)-l-norvaline Dehydrogenase, domain 2"/>
    <property type="match status" value="1"/>
</dbReference>
<comment type="catalytic activity">
    <reaction evidence="9">
        <text>sn-glycerol 3-phosphate + NADP(+) = dihydroxyacetone phosphate + NADPH + H(+)</text>
        <dbReference type="Rhea" id="RHEA:11096"/>
        <dbReference type="ChEBI" id="CHEBI:15378"/>
        <dbReference type="ChEBI" id="CHEBI:57597"/>
        <dbReference type="ChEBI" id="CHEBI:57642"/>
        <dbReference type="ChEBI" id="CHEBI:57783"/>
        <dbReference type="ChEBI" id="CHEBI:58349"/>
        <dbReference type="EC" id="1.1.1.94"/>
    </reaction>
    <physiologicalReaction direction="right-to-left" evidence="9">
        <dbReference type="Rhea" id="RHEA:11098"/>
    </physiologicalReaction>
</comment>
<dbReference type="GO" id="GO:0051287">
    <property type="term" value="F:NAD binding"/>
    <property type="evidence" value="ECO:0007669"/>
    <property type="project" value="InterPro"/>
</dbReference>
<dbReference type="RefSeq" id="WP_100276643.1">
    <property type="nucleotide sequence ID" value="NZ_CP018799.1"/>
</dbReference>
<evidence type="ECO:0000256" key="2">
    <source>
        <dbReference type="ARBA" id="ARBA00022516"/>
    </source>
</evidence>
<reference evidence="20 21" key="1">
    <citation type="submission" date="2016-12" db="EMBL/GenBank/DDBJ databases">
        <title>Isolation and genomic insights into novel planktonic Zetaproteobacteria from stratified waters of the Chesapeake Bay.</title>
        <authorList>
            <person name="McAllister S.M."/>
            <person name="Kato S."/>
            <person name="Chan C.S."/>
            <person name="Chiu B.K."/>
            <person name="Field E.K."/>
        </authorList>
    </citation>
    <scope>NUCLEOTIDE SEQUENCE [LARGE SCALE GENOMIC DNA]</scope>
    <source>
        <strain evidence="20 21">CP-5</strain>
    </source>
</reference>
<dbReference type="NCBIfam" id="NF000940">
    <property type="entry name" value="PRK00094.1-2"/>
    <property type="match status" value="1"/>
</dbReference>
<feature type="binding site" evidence="13">
    <location>
        <position position="279"/>
    </location>
    <ligand>
        <name>NADPH</name>
        <dbReference type="ChEBI" id="CHEBI:57783"/>
    </ligand>
</feature>
<feature type="binding site" evidence="13">
    <location>
        <position position="138"/>
    </location>
    <ligand>
        <name>NADPH</name>
        <dbReference type="ChEBI" id="CHEBI:57783"/>
    </ligand>
</feature>
<keyword evidence="13" id="KW-0547">Nucleotide-binding</keyword>
<evidence type="ECO:0000256" key="14">
    <source>
        <dbReference type="PIRSR" id="PIRSR000114-1"/>
    </source>
</evidence>
<dbReference type="PIRSF" id="PIRSF000114">
    <property type="entry name" value="Glycerol-3-P_dh"/>
    <property type="match status" value="1"/>
</dbReference>
<comment type="function">
    <text evidence="13">Catalyzes the reduction of the glycolytic intermediate dihydroxyacetone phosphate (DHAP) to sn-glycerol 3-phosphate (G3P), the key precursor for phospholipid synthesis.</text>
</comment>
<feature type="binding site" evidence="13">
    <location>
        <position position="106"/>
    </location>
    <ligand>
        <name>sn-glycerol 3-phosphate</name>
        <dbReference type="ChEBI" id="CHEBI:57597"/>
    </ligand>
</feature>
<dbReference type="GO" id="GO:0008654">
    <property type="term" value="P:phospholipid biosynthetic process"/>
    <property type="evidence" value="ECO:0007669"/>
    <property type="project" value="UniProtKB-KW"/>
</dbReference>
<evidence type="ECO:0000256" key="11">
    <source>
        <dbReference type="ARBA" id="ARBA00069372"/>
    </source>
</evidence>
<dbReference type="EMBL" id="CP018799">
    <property type="protein sequence ID" value="ATX78655.1"/>
    <property type="molecule type" value="Genomic_DNA"/>
</dbReference>
<feature type="binding site" evidence="15">
    <location>
        <position position="106"/>
    </location>
    <ligand>
        <name>substrate</name>
    </ligand>
</feature>
<feature type="binding site" evidence="16">
    <location>
        <position position="138"/>
    </location>
    <ligand>
        <name>NAD(+)</name>
        <dbReference type="ChEBI" id="CHEBI:57540"/>
    </ligand>
</feature>
<evidence type="ECO:0000256" key="7">
    <source>
        <dbReference type="ARBA" id="ARBA00023209"/>
    </source>
</evidence>
<evidence type="ECO:0000256" key="4">
    <source>
        <dbReference type="ARBA" id="ARBA00023002"/>
    </source>
</evidence>
<feature type="binding site" evidence="15">
    <location>
        <begin position="253"/>
        <end position="254"/>
    </location>
    <ligand>
        <name>substrate</name>
    </ligand>
</feature>
<evidence type="ECO:0000256" key="3">
    <source>
        <dbReference type="ARBA" id="ARBA00022857"/>
    </source>
</evidence>
<dbReference type="FunFam" id="1.10.1040.10:FF:000001">
    <property type="entry name" value="Glycerol-3-phosphate dehydrogenase [NAD(P)+]"/>
    <property type="match status" value="1"/>
</dbReference>
<dbReference type="Proteomes" id="UP000231701">
    <property type="component" value="Chromosome"/>
</dbReference>
<dbReference type="Gene3D" id="3.40.50.720">
    <property type="entry name" value="NAD(P)-binding Rossmann-like Domain"/>
    <property type="match status" value="1"/>
</dbReference>
<feature type="domain" description="Glycerol-3-phosphate dehydrogenase NAD-dependent N-terminal" evidence="18">
    <location>
        <begin position="5"/>
        <end position="158"/>
    </location>
</feature>
<dbReference type="GO" id="GO:0141152">
    <property type="term" value="F:glycerol-3-phosphate dehydrogenase (NAD+) activity"/>
    <property type="evidence" value="ECO:0007669"/>
    <property type="project" value="RHEA"/>
</dbReference>
<feature type="binding site" evidence="13">
    <location>
        <position position="253"/>
    </location>
    <ligand>
        <name>sn-glycerol 3-phosphate</name>
        <dbReference type="ChEBI" id="CHEBI:57597"/>
    </ligand>
</feature>
<evidence type="ECO:0000313" key="21">
    <source>
        <dbReference type="Proteomes" id="UP000231701"/>
    </source>
</evidence>
<evidence type="ECO:0000256" key="8">
    <source>
        <dbReference type="ARBA" id="ARBA00023264"/>
    </source>
</evidence>
<accession>A0A2K8KV35</accession>
<dbReference type="InterPro" id="IPR006109">
    <property type="entry name" value="G3P_DH_NAD-dep_C"/>
</dbReference>
<keyword evidence="5 13" id="KW-0520">NAD</keyword>
<feature type="active site" description="Proton acceptor" evidence="13 14">
    <location>
        <position position="189"/>
    </location>
</feature>
<dbReference type="InterPro" id="IPR006168">
    <property type="entry name" value="G3P_DH_NAD-dep"/>
</dbReference>
<dbReference type="Pfam" id="PF01210">
    <property type="entry name" value="NAD_Gly3P_dh_N"/>
    <property type="match status" value="1"/>
</dbReference>
<feature type="binding site" evidence="16">
    <location>
        <position position="253"/>
    </location>
    <ligand>
        <name>NAD(+)</name>
        <dbReference type="ChEBI" id="CHEBI:57540"/>
    </ligand>
</feature>
<keyword evidence="7 13" id="KW-0594">Phospholipid biosynthesis</keyword>
<dbReference type="GO" id="GO:0005829">
    <property type="term" value="C:cytosol"/>
    <property type="evidence" value="ECO:0007669"/>
    <property type="project" value="TreeGrafter"/>
</dbReference>
<feature type="binding site" evidence="13">
    <location>
        <position position="242"/>
    </location>
    <ligand>
        <name>sn-glycerol 3-phosphate</name>
        <dbReference type="ChEBI" id="CHEBI:57597"/>
    </ligand>
</feature>
<dbReference type="InterPro" id="IPR011128">
    <property type="entry name" value="G3P_DH_NAD-dep_N"/>
</dbReference>
<comment type="catalytic activity">
    <reaction evidence="13">
        <text>sn-glycerol 3-phosphate + NAD(+) = dihydroxyacetone phosphate + NADH + H(+)</text>
        <dbReference type="Rhea" id="RHEA:11092"/>
        <dbReference type="ChEBI" id="CHEBI:15378"/>
        <dbReference type="ChEBI" id="CHEBI:57540"/>
        <dbReference type="ChEBI" id="CHEBI:57597"/>
        <dbReference type="ChEBI" id="CHEBI:57642"/>
        <dbReference type="ChEBI" id="CHEBI:57945"/>
        <dbReference type="EC" id="1.1.1.94"/>
    </reaction>
</comment>
<dbReference type="FunFam" id="3.40.50.720:FF:000019">
    <property type="entry name" value="Glycerol-3-phosphate dehydrogenase [NAD(P)+]"/>
    <property type="match status" value="1"/>
</dbReference>
<evidence type="ECO:0000256" key="17">
    <source>
        <dbReference type="RuleBase" id="RU000437"/>
    </source>
</evidence>
<evidence type="ECO:0000256" key="5">
    <source>
        <dbReference type="ARBA" id="ARBA00023027"/>
    </source>
</evidence>
<keyword evidence="4 13" id="KW-0560">Oxidoreductase</keyword>
<keyword evidence="8 13" id="KW-1208">Phospholipid metabolism</keyword>
<dbReference type="GO" id="GO:0006650">
    <property type="term" value="P:glycerophospholipid metabolic process"/>
    <property type="evidence" value="ECO:0007669"/>
    <property type="project" value="UniProtKB-UniRule"/>
</dbReference>
<comment type="subcellular location">
    <subcellularLocation>
        <location evidence="13">Cytoplasm</location>
    </subcellularLocation>
</comment>
<dbReference type="SUPFAM" id="SSF51735">
    <property type="entry name" value="NAD(P)-binding Rossmann-fold domains"/>
    <property type="match status" value="1"/>
</dbReference>
<keyword evidence="21" id="KW-1185">Reference proteome</keyword>
<dbReference type="GO" id="GO:0141153">
    <property type="term" value="F:glycerol-3-phosphate dehydrogenase (NADP+) activity"/>
    <property type="evidence" value="ECO:0007669"/>
    <property type="project" value="RHEA"/>
</dbReference>
<dbReference type="KEGG" id="maes:Ga0123461_0202"/>
<evidence type="ECO:0000256" key="9">
    <source>
        <dbReference type="ARBA" id="ARBA00052716"/>
    </source>
</evidence>
<evidence type="ECO:0000256" key="12">
    <source>
        <dbReference type="ARBA" id="ARBA00080511"/>
    </source>
</evidence>
<feature type="binding site" evidence="13">
    <location>
        <position position="189"/>
    </location>
    <ligand>
        <name>sn-glycerol 3-phosphate</name>
        <dbReference type="ChEBI" id="CHEBI:57597"/>
    </ligand>
</feature>
<feature type="binding site" evidence="13">
    <location>
        <position position="52"/>
    </location>
    <ligand>
        <name>NADPH</name>
        <dbReference type="ChEBI" id="CHEBI:57783"/>
    </ligand>
</feature>
<feature type="binding site" evidence="13">
    <location>
        <position position="14"/>
    </location>
    <ligand>
        <name>NADPH</name>
        <dbReference type="ChEBI" id="CHEBI:57783"/>
    </ligand>
</feature>
<dbReference type="PRINTS" id="PR00077">
    <property type="entry name" value="GPDHDRGNASE"/>
</dbReference>
<evidence type="ECO:0000256" key="6">
    <source>
        <dbReference type="ARBA" id="ARBA00023098"/>
    </source>
</evidence>
<dbReference type="GO" id="GO:0005975">
    <property type="term" value="P:carbohydrate metabolic process"/>
    <property type="evidence" value="ECO:0007669"/>
    <property type="project" value="InterPro"/>
</dbReference>
<dbReference type="PANTHER" id="PTHR11728">
    <property type="entry name" value="GLYCEROL-3-PHOSPHATE DEHYDROGENASE"/>
    <property type="match status" value="1"/>
</dbReference>
<evidence type="ECO:0000256" key="1">
    <source>
        <dbReference type="ARBA" id="ARBA00011009"/>
    </source>
</evidence>
<comment type="pathway">
    <text evidence="13">Membrane lipid metabolism; glycerophospholipid metabolism.</text>
</comment>
<dbReference type="OrthoDB" id="9812273at2"/>
<evidence type="ECO:0000256" key="13">
    <source>
        <dbReference type="HAMAP-Rule" id="MF_00394"/>
    </source>
</evidence>
<dbReference type="InterPro" id="IPR013328">
    <property type="entry name" value="6PGD_dom2"/>
</dbReference>
<dbReference type="HAMAP" id="MF_00394">
    <property type="entry name" value="NAD_Glyc3P_dehydrog"/>
    <property type="match status" value="1"/>
</dbReference>
<evidence type="ECO:0000259" key="19">
    <source>
        <dbReference type="Pfam" id="PF07479"/>
    </source>
</evidence>
<feature type="binding site" evidence="13">
    <location>
        <position position="13"/>
    </location>
    <ligand>
        <name>NADPH</name>
        <dbReference type="ChEBI" id="CHEBI:57783"/>
    </ligand>
</feature>
<evidence type="ECO:0000256" key="16">
    <source>
        <dbReference type="PIRSR" id="PIRSR000114-3"/>
    </source>
</evidence>
<dbReference type="AlphaFoldDB" id="A0A2K8KV35"/>
<comment type="caution">
    <text evidence="13">Lacks conserved residue(s) required for the propagation of feature annotation.</text>
</comment>
<dbReference type="EC" id="1.1.1.94" evidence="10 13"/>
<feature type="domain" description="Glycerol-3-phosphate dehydrogenase NAD-dependent C-terminal" evidence="19">
    <location>
        <begin position="178"/>
        <end position="318"/>
    </location>
</feature>
<organism evidence="20 21">
    <name type="scientific">Mariprofundus aestuarium</name>
    <dbReference type="NCBI Taxonomy" id="1921086"/>
    <lineage>
        <taxon>Bacteria</taxon>
        <taxon>Pseudomonadati</taxon>
        <taxon>Pseudomonadota</taxon>
        <taxon>Candidatius Mariprofundia</taxon>
        <taxon>Mariprofundales</taxon>
        <taxon>Mariprofundaceae</taxon>
        <taxon>Mariprofundus</taxon>
    </lineage>
</organism>
<dbReference type="GO" id="GO:0046167">
    <property type="term" value="P:glycerol-3-phosphate biosynthetic process"/>
    <property type="evidence" value="ECO:0007669"/>
    <property type="project" value="UniProtKB-UniRule"/>
</dbReference>
<feature type="binding site" evidence="13">
    <location>
        <position position="35"/>
    </location>
    <ligand>
        <name>NADPH</name>
        <dbReference type="ChEBI" id="CHEBI:57783"/>
    </ligand>
</feature>
<feature type="binding site" evidence="16">
    <location>
        <begin position="10"/>
        <end position="15"/>
    </location>
    <ligand>
        <name>NAD(+)</name>
        <dbReference type="ChEBI" id="CHEBI:57540"/>
    </ligand>
</feature>
<dbReference type="NCBIfam" id="NF000942">
    <property type="entry name" value="PRK00094.1-4"/>
    <property type="match status" value="1"/>
</dbReference>
<dbReference type="PANTHER" id="PTHR11728:SF1">
    <property type="entry name" value="GLYCEROL-3-PHOSPHATE DEHYDROGENASE [NAD(+)] 2, CHLOROPLASTIC"/>
    <property type="match status" value="1"/>
</dbReference>
<proteinExistence type="inferred from homology"/>
<keyword evidence="2 13" id="KW-0444">Lipid biosynthesis</keyword>
<evidence type="ECO:0000256" key="10">
    <source>
        <dbReference type="ARBA" id="ARBA00066687"/>
    </source>
</evidence>
<feature type="binding site" evidence="13">
    <location>
        <position position="277"/>
    </location>
    <ligand>
        <name>NADPH</name>
        <dbReference type="ChEBI" id="CHEBI:57783"/>
    </ligand>
</feature>
<evidence type="ECO:0000313" key="20">
    <source>
        <dbReference type="EMBL" id="ATX78655.1"/>
    </source>
</evidence>
<gene>
    <name evidence="13" type="primary">gpsA</name>
    <name evidence="20" type="ORF">Ga0123461_0202</name>
</gene>
<name>A0A2K8KV35_MARES</name>